<keyword evidence="2" id="KW-0808">Transferase</keyword>
<dbReference type="GO" id="GO:0016740">
    <property type="term" value="F:transferase activity"/>
    <property type="evidence" value="ECO:0007669"/>
    <property type="project" value="UniProtKB-KW"/>
</dbReference>
<protein>
    <submittedName>
        <fullName evidence="2">Glycosyltransferase involved in cell wall bisynthesis</fullName>
    </submittedName>
</protein>
<dbReference type="Proteomes" id="UP000198386">
    <property type="component" value="Unassembled WGS sequence"/>
</dbReference>
<proteinExistence type="predicted"/>
<dbReference type="CDD" id="cd00761">
    <property type="entry name" value="Glyco_tranf_GTA_type"/>
    <property type="match status" value="1"/>
</dbReference>
<dbReference type="InterPro" id="IPR029044">
    <property type="entry name" value="Nucleotide-diphossugar_trans"/>
</dbReference>
<keyword evidence="3" id="KW-1185">Reference proteome</keyword>
<feature type="domain" description="Glycosyltransferase 2-like" evidence="1">
    <location>
        <begin position="10"/>
        <end position="164"/>
    </location>
</feature>
<dbReference type="Gene3D" id="3.90.550.10">
    <property type="entry name" value="Spore Coat Polysaccharide Biosynthesis Protein SpsA, Chain A"/>
    <property type="match status" value="1"/>
</dbReference>
<evidence type="ECO:0000313" key="2">
    <source>
        <dbReference type="EMBL" id="SNS67406.1"/>
    </source>
</evidence>
<accession>A0A239GDK9</accession>
<dbReference type="SUPFAM" id="SSF53448">
    <property type="entry name" value="Nucleotide-diphospho-sugar transferases"/>
    <property type="match status" value="1"/>
</dbReference>
<dbReference type="RefSeq" id="WP_217897413.1">
    <property type="nucleotide sequence ID" value="NZ_FZOH01000007.1"/>
</dbReference>
<dbReference type="InterPro" id="IPR001173">
    <property type="entry name" value="Glyco_trans_2-like"/>
</dbReference>
<organism evidence="2 3">
    <name type="scientific">Geodermatophilus saharensis</name>
    <dbReference type="NCBI Taxonomy" id="1137994"/>
    <lineage>
        <taxon>Bacteria</taxon>
        <taxon>Bacillati</taxon>
        <taxon>Actinomycetota</taxon>
        <taxon>Actinomycetes</taxon>
        <taxon>Geodermatophilales</taxon>
        <taxon>Geodermatophilaceae</taxon>
        <taxon>Geodermatophilus</taxon>
    </lineage>
</organism>
<dbReference type="Pfam" id="PF00535">
    <property type="entry name" value="Glycos_transf_2"/>
    <property type="match status" value="1"/>
</dbReference>
<dbReference type="EMBL" id="FZOH01000007">
    <property type="protein sequence ID" value="SNS67406.1"/>
    <property type="molecule type" value="Genomic_DNA"/>
</dbReference>
<gene>
    <name evidence="2" type="ORF">SAMN04488107_3361</name>
</gene>
<dbReference type="InterPro" id="IPR050834">
    <property type="entry name" value="Glycosyltransf_2"/>
</dbReference>
<sequence length="314" mass="35071">MNAPMGLRVSVVIPTYNSATFLVEALESVLAQTCPVHEVIVVDDGSTDGTGAALRPYADRVVLLRQDNSGVSAARNNGLARATGDWVAFLDADDIWLPDKIERQLQCAGDDSVVCIHANFFLFGDRTESHPPFRSFVEGSHGAKALLSGEGWVCPSSALVRRSARARFREWTGQAEDVIYFADLTFEGKFRYIAEPLVGHRTHTGQATRQADATVRGTLAELRWVRELDAPRDVQDELEQVFFMSVARAVTNAKSAGNWRFYWRWRSWLREHWPARIPRAAVLDERVSLSLVFRTLGNLTGRLGVRLRSRRAGS</sequence>
<reference evidence="3" key="1">
    <citation type="submission" date="2017-06" db="EMBL/GenBank/DDBJ databases">
        <authorList>
            <person name="Varghese N."/>
            <person name="Submissions S."/>
        </authorList>
    </citation>
    <scope>NUCLEOTIDE SEQUENCE [LARGE SCALE GENOMIC DNA]</scope>
    <source>
        <strain evidence="3">DSM 45423</strain>
    </source>
</reference>
<dbReference type="PANTHER" id="PTHR43685:SF11">
    <property type="entry name" value="GLYCOSYLTRANSFERASE TAGX-RELATED"/>
    <property type="match status" value="1"/>
</dbReference>
<dbReference type="AlphaFoldDB" id="A0A239GDK9"/>
<evidence type="ECO:0000313" key="3">
    <source>
        <dbReference type="Proteomes" id="UP000198386"/>
    </source>
</evidence>
<evidence type="ECO:0000259" key="1">
    <source>
        <dbReference type="Pfam" id="PF00535"/>
    </source>
</evidence>
<name>A0A239GDK9_9ACTN</name>
<dbReference type="PANTHER" id="PTHR43685">
    <property type="entry name" value="GLYCOSYLTRANSFERASE"/>
    <property type="match status" value="1"/>
</dbReference>